<dbReference type="InterPro" id="IPR022576">
    <property type="entry name" value="YfgG"/>
</dbReference>
<dbReference type="Pfam" id="PF11119">
    <property type="entry name" value="DUF2633"/>
    <property type="match status" value="1"/>
</dbReference>
<dbReference type="RefSeq" id="WP_167519400.1">
    <property type="nucleotide sequence ID" value="NZ_WMJZ01000006.1"/>
</dbReference>
<dbReference type="AlphaFoldDB" id="A0A6L6IGA4"/>
<keyword evidence="2" id="KW-1185">Reference proteome</keyword>
<organism evidence="1 2">
    <name type="scientific">Intestinirhabdus alba</name>
    <dbReference type="NCBI Taxonomy" id="2899544"/>
    <lineage>
        <taxon>Bacteria</taxon>
        <taxon>Pseudomonadati</taxon>
        <taxon>Pseudomonadota</taxon>
        <taxon>Gammaproteobacteria</taxon>
        <taxon>Enterobacterales</taxon>
        <taxon>Enterobacteriaceae</taxon>
        <taxon>Intestinirhabdus</taxon>
    </lineage>
</organism>
<reference evidence="1 2" key="1">
    <citation type="submission" date="2019-11" db="EMBL/GenBank/DDBJ databases">
        <title>Escherichia alba sp. nov. isolated from the gut of plastic-eating superworms Zophobas atratus.</title>
        <authorList>
            <person name="Yang Y."/>
        </authorList>
    </citation>
    <scope>NUCLEOTIDE SEQUENCE [LARGE SCALE GENOMIC DNA]</scope>
    <source>
        <strain evidence="2">BIT-B35</strain>
    </source>
</reference>
<dbReference type="EMBL" id="WMJZ01000006">
    <property type="protein sequence ID" value="MTH45872.1"/>
    <property type="molecule type" value="Genomic_DNA"/>
</dbReference>
<name>A0A6L6IGA4_9ENTR</name>
<dbReference type="Proteomes" id="UP000477739">
    <property type="component" value="Unassembled WGS sequence"/>
</dbReference>
<comment type="caution">
    <text evidence="1">The sequence shown here is derived from an EMBL/GenBank/DDBJ whole genome shotgun (WGS) entry which is preliminary data.</text>
</comment>
<accession>A0A6L6IGA4</accession>
<evidence type="ECO:0000313" key="2">
    <source>
        <dbReference type="Proteomes" id="UP000477739"/>
    </source>
</evidence>
<proteinExistence type="predicted"/>
<gene>
    <name evidence="1" type="ORF">GJV78_06255</name>
</gene>
<protein>
    <submittedName>
        <fullName evidence="1">DUF2633 family protein</fullName>
    </submittedName>
</protein>
<sequence>MSQAHSMRKRHRFNGRMTRIVLLISFFLFFGRFVYSSVSAWQHHQDKKEAQRSSLSTGAPAQR</sequence>
<evidence type="ECO:0000313" key="1">
    <source>
        <dbReference type="EMBL" id="MTH45872.1"/>
    </source>
</evidence>